<evidence type="ECO:0000313" key="1">
    <source>
        <dbReference type="EMBL" id="KKM86373.1"/>
    </source>
</evidence>
<dbReference type="AlphaFoldDB" id="A0A0F9KXE9"/>
<organism evidence="1">
    <name type="scientific">marine sediment metagenome</name>
    <dbReference type="NCBI Taxonomy" id="412755"/>
    <lineage>
        <taxon>unclassified sequences</taxon>
        <taxon>metagenomes</taxon>
        <taxon>ecological metagenomes</taxon>
    </lineage>
</organism>
<accession>A0A0F9KXE9</accession>
<gene>
    <name evidence="1" type="ORF">LCGC14_1279610</name>
</gene>
<name>A0A0F9KXE9_9ZZZZ</name>
<feature type="non-terminal residue" evidence="1">
    <location>
        <position position="1"/>
    </location>
</feature>
<protein>
    <submittedName>
        <fullName evidence="1">Uncharacterized protein</fullName>
    </submittedName>
</protein>
<dbReference type="EMBL" id="LAZR01007268">
    <property type="protein sequence ID" value="KKM86373.1"/>
    <property type="molecule type" value="Genomic_DNA"/>
</dbReference>
<proteinExistence type="predicted"/>
<reference evidence="1" key="1">
    <citation type="journal article" date="2015" name="Nature">
        <title>Complex archaea that bridge the gap between prokaryotes and eukaryotes.</title>
        <authorList>
            <person name="Spang A."/>
            <person name="Saw J.H."/>
            <person name="Jorgensen S.L."/>
            <person name="Zaremba-Niedzwiedzka K."/>
            <person name="Martijn J."/>
            <person name="Lind A.E."/>
            <person name="van Eijk R."/>
            <person name="Schleper C."/>
            <person name="Guy L."/>
            <person name="Ettema T.J."/>
        </authorList>
    </citation>
    <scope>NUCLEOTIDE SEQUENCE</scope>
</reference>
<sequence>CADCGKPAYSRKGVFQRSSKAGEIGIWQPQCPACHIKTGGCITPSLCKASAPMPEEYKARLRALRMNPGSPDEKFLVREA</sequence>
<comment type="caution">
    <text evidence="1">The sequence shown here is derived from an EMBL/GenBank/DDBJ whole genome shotgun (WGS) entry which is preliminary data.</text>
</comment>